<feature type="domain" description="Glucosamine/galactosamine-6-phosphate isomerase" evidence="1">
    <location>
        <begin position="8"/>
        <end position="229"/>
    </location>
</feature>
<dbReference type="InterPro" id="IPR006148">
    <property type="entry name" value="Glc/Gal-6P_isomerase"/>
</dbReference>
<evidence type="ECO:0000313" key="2">
    <source>
        <dbReference type="EMBL" id="TWT68065.1"/>
    </source>
</evidence>
<dbReference type="EC" id="3.5.99.6" evidence="2"/>
<dbReference type="CDD" id="cd01399">
    <property type="entry name" value="GlcN6P_deaminase"/>
    <property type="match status" value="1"/>
</dbReference>
<sequence length="253" mass="27650">MKTVLVQDRQSMGRFVADAAADVLRNAIADRGNARLIVATGASQFEVLQQLVTRDVDWSVVDAFHLDEYIGIDADHPASFCGYLKQRFVDHVPLRSFAYLLGDEDSAEVMSDVGRKLQSAPVDLALVGIGENGHLAFNDPPADFDTDAPYIRVALDEACRRQQVGEGWFAGLDDVPTHAISMSIRQIMKTSTILCSVPDAQKADAVRRTLLDDIGPEIPASILRRHDDATLIIDRASAANLPHEVLQDLESTA</sequence>
<reference evidence="2 3" key="1">
    <citation type="submission" date="2019-02" db="EMBL/GenBank/DDBJ databases">
        <title>Deep-cultivation of Planctomycetes and their phenomic and genomic characterization uncovers novel biology.</title>
        <authorList>
            <person name="Wiegand S."/>
            <person name="Jogler M."/>
            <person name="Boedeker C."/>
            <person name="Pinto D."/>
            <person name="Vollmers J."/>
            <person name="Rivas-Marin E."/>
            <person name="Kohn T."/>
            <person name="Peeters S.H."/>
            <person name="Heuer A."/>
            <person name="Rast P."/>
            <person name="Oberbeckmann S."/>
            <person name="Bunk B."/>
            <person name="Jeske O."/>
            <person name="Meyerdierks A."/>
            <person name="Storesund J.E."/>
            <person name="Kallscheuer N."/>
            <person name="Luecker S."/>
            <person name="Lage O.M."/>
            <person name="Pohl T."/>
            <person name="Merkel B.J."/>
            <person name="Hornburger P."/>
            <person name="Mueller R.-W."/>
            <person name="Bruemmer F."/>
            <person name="Labrenz M."/>
            <person name="Spormann A.M."/>
            <person name="Op Den Camp H."/>
            <person name="Overmann J."/>
            <person name="Amann R."/>
            <person name="Jetten M.S.M."/>
            <person name="Mascher T."/>
            <person name="Medema M.H."/>
            <person name="Devos D.P."/>
            <person name="Kaster A.-K."/>
            <person name="Ovreas L."/>
            <person name="Rohde M."/>
            <person name="Galperin M.Y."/>
            <person name="Jogler C."/>
        </authorList>
    </citation>
    <scope>NUCLEOTIDE SEQUENCE [LARGE SCALE GENOMIC DNA]</scope>
    <source>
        <strain evidence="2 3">Pan14r</strain>
    </source>
</reference>
<name>A0A5C5Y180_9PLAN</name>
<dbReference type="PANTHER" id="PTHR11280">
    <property type="entry name" value="GLUCOSAMINE-6-PHOSPHATE ISOMERASE"/>
    <property type="match status" value="1"/>
</dbReference>
<gene>
    <name evidence="2" type="primary">nagB_1</name>
    <name evidence="2" type="ORF">Pan14r_03030</name>
</gene>
<comment type="caution">
    <text evidence="2">The sequence shown here is derived from an EMBL/GenBank/DDBJ whole genome shotgun (WGS) entry which is preliminary data.</text>
</comment>
<keyword evidence="3" id="KW-1185">Reference proteome</keyword>
<dbReference type="GO" id="GO:0006046">
    <property type="term" value="P:N-acetylglucosamine catabolic process"/>
    <property type="evidence" value="ECO:0007669"/>
    <property type="project" value="TreeGrafter"/>
</dbReference>
<dbReference type="GO" id="GO:0005975">
    <property type="term" value="P:carbohydrate metabolic process"/>
    <property type="evidence" value="ECO:0007669"/>
    <property type="project" value="InterPro"/>
</dbReference>
<proteinExistence type="predicted"/>
<accession>A0A5C5Y180</accession>
<organism evidence="2 3">
    <name type="scientific">Crateriforma conspicua</name>
    <dbReference type="NCBI Taxonomy" id="2527996"/>
    <lineage>
        <taxon>Bacteria</taxon>
        <taxon>Pseudomonadati</taxon>
        <taxon>Planctomycetota</taxon>
        <taxon>Planctomycetia</taxon>
        <taxon>Planctomycetales</taxon>
        <taxon>Planctomycetaceae</taxon>
        <taxon>Crateriforma</taxon>
    </lineage>
</organism>
<evidence type="ECO:0000313" key="3">
    <source>
        <dbReference type="Proteomes" id="UP000317238"/>
    </source>
</evidence>
<protein>
    <submittedName>
        <fullName evidence="2">Glucosamine-6-phosphate deaminase 1</fullName>
        <ecNumber evidence="2">3.5.99.6</ecNumber>
    </submittedName>
</protein>
<dbReference type="Proteomes" id="UP000317238">
    <property type="component" value="Unassembled WGS sequence"/>
</dbReference>
<dbReference type="EMBL" id="SJPL01000001">
    <property type="protein sequence ID" value="TWT68065.1"/>
    <property type="molecule type" value="Genomic_DNA"/>
</dbReference>
<dbReference type="GO" id="GO:0019262">
    <property type="term" value="P:N-acetylneuraminate catabolic process"/>
    <property type="evidence" value="ECO:0007669"/>
    <property type="project" value="TreeGrafter"/>
</dbReference>
<dbReference type="InterPro" id="IPR004547">
    <property type="entry name" value="Glucosamine6P_isomerase"/>
</dbReference>
<dbReference type="Pfam" id="PF01182">
    <property type="entry name" value="Glucosamine_iso"/>
    <property type="match status" value="1"/>
</dbReference>
<dbReference type="GO" id="GO:0042802">
    <property type="term" value="F:identical protein binding"/>
    <property type="evidence" value="ECO:0007669"/>
    <property type="project" value="TreeGrafter"/>
</dbReference>
<dbReference type="InterPro" id="IPR037171">
    <property type="entry name" value="NagB/RpiA_transferase-like"/>
</dbReference>
<keyword evidence="2" id="KW-0378">Hydrolase</keyword>
<dbReference type="GO" id="GO:0005737">
    <property type="term" value="C:cytoplasm"/>
    <property type="evidence" value="ECO:0007669"/>
    <property type="project" value="TreeGrafter"/>
</dbReference>
<dbReference type="AlphaFoldDB" id="A0A5C5Y180"/>
<dbReference type="Gene3D" id="3.40.50.1360">
    <property type="match status" value="1"/>
</dbReference>
<dbReference type="GO" id="GO:0006043">
    <property type="term" value="P:glucosamine catabolic process"/>
    <property type="evidence" value="ECO:0007669"/>
    <property type="project" value="TreeGrafter"/>
</dbReference>
<evidence type="ECO:0000259" key="1">
    <source>
        <dbReference type="Pfam" id="PF01182"/>
    </source>
</evidence>
<dbReference type="GO" id="GO:0004342">
    <property type="term" value="F:glucosamine-6-phosphate deaminase activity"/>
    <property type="evidence" value="ECO:0007669"/>
    <property type="project" value="UniProtKB-EC"/>
</dbReference>
<dbReference type="PANTHER" id="PTHR11280:SF6">
    <property type="entry name" value="GLUCOSAMINE-6-PHOSPHATE ISOMERASE NAGB"/>
    <property type="match status" value="1"/>
</dbReference>
<dbReference type="SUPFAM" id="SSF100950">
    <property type="entry name" value="NagB/RpiA/CoA transferase-like"/>
    <property type="match status" value="1"/>
</dbReference>